<organism evidence="2 3">
    <name type="scientific">Berryella intestinalis</name>
    <dbReference type="NCBI Taxonomy" id="1531429"/>
    <lineage>
        <taxon>Bacteria</taxon>
        <taxon>Bacillati</taxon>
        <taxon>Actinomycetota</taxon>
        <taxon>Coriobacteriia</taxon>
        <taxon>Eggerthellales</taxon>
        <taxon>Eggerthellaceae</taxon>
        <taxon>Berryella</taxon>
    </lineage>
</organism>
<dbReference type="Pfam" id="PF00535">
    <property type="entry name" value="Glycos_transf_2"/>
    <property type="match status" value="1"/>
</dbReference>
<dbReference type="PANTHER" id="PTHR43685:SF2">
    <property type="entry name" value="GLYCOSYLTRANSFERASE 2-LIKE DOMAIN-CONTAINING PROTEIN"/>
    <property type="match status" value="1"/>
</dbReference>
<evidence type="ECO:0000313" key="2">
    <source>
        <dbReference type="EMBL" id="AJC12296.1"/>
    </source>
</evidence>
<sequence length="367" mass="41149">MAADTLAGTPASTPLFTLVMPTYGVRDHIASAVSDVLAQTCGDWELIVVDDCTPDDSIEQARAAASGDPRVRFLTHERNLGISGARNTGIEAARGAYIFFPDPDDRFEPAMLEHIEEALKRHGYPDVVVFGHMQRYFDEDGSFLYESEMSPSPGFWTEDELPHQLIGLEEGTHLGYAWNKAYRVELVERLVLRFEFDAPLIEDFLFAAAFFRHARSLACIGSADYLYAKRLGKNLTNEFIPNYYELHRRRIAVMRDLLDDRGALDGKARETLGALYARYILSALERTYAEQAHMDARRRRAWCASVFADRLFEDLVMNGRARNSRSLAVCLAVLKTRNVGAALALGKAIHAVRSRSTALYSKAKSGR</sequence>
<dbReference type="STRING" id="1531429.JI75_06120"/>
<dbReference type="RefSeq" id="WP_039689513.1">
    <property type="nucleotide sequence ID" value="NZ_CP009302.1"/>
</dbReference>
<dbReference type="HOGENOM" id="CLU_025996_25_0_11"/>
<reference evidence="2 3" key="2">
    <citation type="journal article" date="2015" name="Genome Announc.">
        <title>Complete Genome Sequence of Coriobacteriaceae Strain 68-1-3, a Novel Mucus-Degrading Isolate from the Swine Intestinal Tract.</title>
        <authorList>
            <person name="Looft T."/>
            <person name="Bayles D.O."/>
            <person name="Alt D.P."/>
            <person name="Stanton T.B."/>
        </authorList>
    </citation>
    <scope>NUCLEOTIDE SEQUENCE [LARGE SCALE GENOMIC DNA]</scope>
    <source>
        <strain evidence="2 3">68-1-3</strain>
    </source>
</reference>
<dbReference type="AlphaFoldDB" id="A0A0A8B451"/>
<dbReference type="Gene3D" id="3.90.550.10">
    <property type="entry name" value="Spore Coat Polysaccharide Biosynthesis Protein SpsA, Chain A"/>
    <property type="match status" value="1"/>
</dbReference>
<evidence type="ECO:0000313" key="3">
    <source>
        <dbReference type="Proteomes" id="UP000031121"/>
    </source>
</evidence>
<protein>
    <recommendedName>
        <fullName evidence="1">Glycosyltransferase 2-like domain-containing protein</fullName>
    </recommendedName>
</protein>
<dbReference type="SUPFAM" id="SSF53448">
    <property type="entry name" value="Nucleotide-diphospho-sugar transferases"/>
    <property type="match status" value="1"/>
</dbReference>
<reference evidence="3" key="1">
    <citation type="submission" date="2014-08" db="EMBL/GenBank/DDBJ databases">
        <title>Coriobacteriaceae sp. complete genome.</title>
        <authorList>
            <person name="Looft T."/>
            <person name="Bayles D.O."/>
            <person name="Stanton T.B."/>
        </authorList>
    </citation>
    <scope>NUCLEOTIDE SEQUENCE [LARGE SCALE GENOMIC DNA]</scope>
    <source>
        <strain evidence="3">68-1-3</strain>
    </source>
</reference>
<dbReference type="CDD" id="cd00761">
    <property type="entry name" value="Glyco_tranf_GTA_type"/>
    <property type="match status" value="1"/>
</dbReference>
<keyword evidence="3" id="KW-1185">Reference proteome</keyword>
<dbReference type="InterPro" id="IPR050834">
    <property type="entry name" value="Glycosyltransf_2"/>
</dbReference>
<dbReference type="OrthoDB" id="3189257at2"/>
<dbReference type="GO" id="GO:0044010">
    <property type="term" value="P:single-species biofilm formation"/>
    <property type="evidence" value="ECO:0007669"/>
    <property type="project" value="TreeGrafter"/>
</dbReference>
<dbReference type="EMBL" id="CP009302">
    <property type="protein sequence ID" value="AJC12296.1"/>
    <property type="molecule type" value="Genomic_DNA"/>
</dbReference>
<dbReference type="KEGG" id="cbac:JI75_06120"/>
<dbReference type="InterPro" id="IPR001173">
    <property type="entry name" value="Glyco_trans_2-like"/>
</dbReference>
<accession>A0A0A8B451</accession>
<gene>
    <name evidence="2" type="ORF">JI75_06120</name>
</gene>
<name>A0A0A8B451_9ACTN</name>
<feature type="domain" description="Glycosyltransferase 2-like" evidence="1">
    <location>
        <begin position="18"/>
        <end position="189"/>
    </location>
</feature>
<dbReference type="InterPro" id="IPR029044">
    <property type="entry name" value="Nucleotide-diphossugar_trans"/>
</dbReference>
<evidence type="ECO:0000259" key="1">
    <source>
        <dbReference type="Pfam" id="PF00535"/>
    </source>
</evidence>
<dbReference type="Proteomes" id="UP000031121">
    <property type="component" value="Chromosome"/>
</dbReference>
<proteinExistence type="predicted"/>
<dbReference type="PANTHER" id="PTHR43685">
    <property type="entry name" value="GLYCOSYLTRANSFERASE"/>
    <property type="match status" value="1"/>
</dbReference>